<dbReference type="OrthoDB" id="1262957at2"/>
<dbReference type="AlphaFoldDB" id="A0A433WPP4"/>
<reference evidence="1" key="1">
    <citation type="submission" date="2020-05" db="EMBL/GenBank/DDBJ databases">
        <title>Chitinophaga laudate sp. nov., isolated from a tropical peat swamp.</title>
        <authorList>
            <person name="Goh C.B.S."/>
            <person name="Lee M.S."/>
            <person name="Parimannan S."/>
            <person name="Pasbakhsh P."/>
            <person name="Yule C.M."/>
            <person name="Rajandas H."/>
            <person name="Loke S."/>
            <person name="Croft L."/>
            <person name="Tan J.B.L."/>
        </authorList>
    </citation>
    <scope>NUCLEOTIDE SEQUENCE</scope>
    <source>
        <strain evidence="1">Mgbs1</strain>
    </source>
</reference>
<evidence type="ECO:0000313" key="1">
    <source>
        <dbReference type="EMBL" id="NSL88295.1"/>
    </source>
</evidence>
<sequence length="112" mass="12792">MDFYKIRFPAGYTINDIHNDNIDLHVILPDGDVYFATFFTLLNIKSLMEKDHITYFWATDMVIVADLRKETIKSAVQQFVVDECIATVLTKIGNIQSVYGSDMSYAEIETGI</sequence>
<proteinExistence type="predicted"/>
<comment type="caution">
    <text evidence="1">The sequence shown here is derived from an EMBL/GenBank/DDBJ whole genome shotgun (WGS) entry which is preliminary data.</text>
</comment>
<gene>
    <name evidence="1" type="ORF">ECE50_015755</name>
</gene>
<protein>
    <submittedName>
        <fullName evidence="1">Uncharacterized protein</fullName>
    </submittedName>
</protein>
<organism evidence="1 2">
    <name type="scientific">Chitinophaga solisilvae</name>
    <dbReference type="NCBI Taxonomy" id="1233460"/>
    <lineage>
        <taxon>Bacteria</taxon>
        <taxon>Pseudomonadati</taxon>
        <taxon>Bacteroidota</taxon>
        <taxon>Chitinophagia</taxon>
        <taxon>Chitinophagales</taxon>
        <taxon>Chitinophagaceae</taxon>
        <taxon>Chitinophaga</taxon>
    </lineage>
</organism>
<dbReference type="Proteomes" id="UP000281028">
    <property type="component" value="Unassembled WGS sequence"/>
</dbReference>
<evidence type="ECO:0000313" key="2">
    <source>
        <dbReference type="Proteomes" id="UP000281028"/>
    </source>
</evidence>
<name>A0A433WPP4_9BACT</name>
<dbReference type="EMBL" id="RIAR02000001">
    <property type="protein sequence ID" value="NSL88295.1"/>
    <property type="molecule type" value="Genomic_DNA"/>
</dbReference>
<keyword evidence="2" id="KW-1185">Reference proteome</keyword>
<accession>A0A433WPP4</accession>